<name>A0A4Y7KYL7_PAPSO</name>
<proteinExistence type="predicted"/>
<feature type="region of interest" description="Disordered" evidence="1">
    <location>
        <begin position="103"/>
        <end position="144"/>
    </location>
</feature>
<reference evidence="2 3" key="1">
    <citation type="journal article" date="2018" name="Science">
        <title>The opium poppy genome and morphinan production.</title>
        <authorList>
            <person name="Guo L."/>
            <person name="Winzer T."/>
            <person name="Yang X."/>
            <person name="Li Y."/>
            <person name="Ning Z."/>
            <person name="He Z."/>
            <person name="Teodor R."/>
            <person name="Lu Y."/>
            <person name="Bowser T.A."/>
            <person name="Graham I.A."/>
            <person name="Ye K."/>
        </authorList>
    </citation>
    <scope>NUCLEOTIDE SEQUENCE [LARGE SCALE GENOMIC DNA]</scope>
    <source>
        <strain evidence="3">cv. HN1</strain>
        <tissue evidence="2">Leaves</tissue>
    </source>
</reference>
<evidence type="ECO:0000313" key="2">
    <source>
        <dbReference type="EMBL" id="RZC77191.1"/>
    </source>
</evidence>
<keyword evidence="3" id="KW-1185">Reference proteome</keyword>
<dbReference type="Gramene" id="RZC77191">
    <property type="protein sequence ID" value="RZC77191"/>
    <property type="gene ID" value="C5167_001335"/>
</dbReference>
<dbReference type="AlphaFoldDB" id="A0A4Y7KYL7"/>
<evidence type="ECO:0000313" key="3">
    <source>
        <dbReference type="Proteomes" id="UP000316621"/>
    </source>
</evidence>
<evidence type="ECO:0000256" key="1">
    <source>
        <dbReference type="SAM" id="MobiDB-lite"/>
    </source>
</evidence>
<accession>A0A4Y7KYL7</accession>
<feature type="compositionally biased region" description="Acidic residues" evidence="1">
    <location>
        <begin position="116"/>
        <end position="133"/>
    </location>
</feature>
<dbReference type="OMA" id="SENQYRT"/>
<feature type="compositionally biased region" description="Low complexity" evidence="1">
    <location>
        <begin position="14"/>
        <end position="33"/>
    </location>
</feature>
<protein>
    <submittedName>
        <fullName evidence="2">Uncharacterized protein</fullName>
    </submittedName>
</protein>
<feature type="region of interest" description="Disordered" evidence="1">
    <location>
        <begin position="1"/>
        <end position="46"/>
    </location>
</feature>
<feature type="compositionally biased region" description="Polar residues" evidence="1">
    <location>
        <begin position="1"/>
        <end position="13"/>
    </location>
</feature>
<dbReference type="EMBL" id="CM010723">
    <property type="protein sequence ID" value="RZC77191.1"/>
    <property type="molecule type" value="Genomic_DNA"/>
</dbReference>
<dbReference type="OrthoDB" id="1918961at2759"/>
<dbReference type="Proteomes" id="UP000316621">
    <property type="component" value="Chromosome 9"/>
</dbReference>
<sequence length="235" mass="26767">MKDQKNNIVSGLASSSRPLSSTTTTTTKTNRTTGPQPNNNLPVRAGTIRKNNDANSLQHILQNNLLLQRRIKEYILFSRLKSMIPPQPSQEQISIRHEEATEVDMELSEIPSAERDSDEETKSDDDDEDEDDLGNISIDYDSDFEKDGDDAKSFVPSIKITKIEDLILINTTVLKNVALTSSLFRIFEDENLDIVFENQYRTECKVAHTIQVRIQPEYNIQLLEKRLRMWAGGLL</sequence>
<gene>
    <name evidence="2" type="ORF">C5167_001335</name>
</gene>
<organism evidence="2 3">
    <name type="scientific">Papaver somniferum</name>
    <name type="common">Opium poppy</name>
    <dbReference type="NCBI Taxonomy" id="3469"/>
    <lineage>
        <taxon>Eukaryota</taxon>
        <taxon>Viridiplantae</taxon>
        <taxon>Streptophyta</taxon>
        <taxon>Embryophyta</taxon>
        <taxon>Tracheophyta</taxon>
        <taxon>Spermatophyta</taxon>
        <taxon>Magnoliopsida</taxon>
        <taxon>Ranunculales</taxon>
        <taxon>Papaveraceae</taxon>
        <taxon>Papaveroideae</taxon>
        <taxon>Papaver</taxon>
    </lineage>
</organism>